<geneLocation type="chloroplast" evidence="2"/>
<keyword evidence="1" id="KW-0812">Transmembrane</keyword>
<accession>A0A2U8GJD3</accession>
<proteinExistence type="predicted"/>
<protein>
    <submittedName>
        <fullName evidence="2">Uncharacterized protein</fullName>
    </submittedName>
</protein>
<feature type="transmembrane region" description="Helical" evidence="1">
    <location>
        <begin position="21"/>
        <end position="42"/>
    </location>
</feature>
<feature type="transmembrane region" description="Helical" evidence="1">
    <location>
        <begin position="48"/>
        <end position="67"/>
    </location>
</feature>
<sequence>MKIIKNKIINKQRNKEMYKLLFLKKSTILSIFEFASIIQLFLCYASALVHSASFGALRFAMHSFCFAPRRRKSKRKECIFYLQLTTLFSKGASNLHFAPSFYLRICLHSEGGEAQVK</sequence>
<reference evidence="2" key="1">
    <citation type="journal article" date="2018" name="Am. J. Bot.">
        <title>Organellar phylogenomics inform systematics in the green algal family Hydrodictyaceae (Chlorophyceae) and provide clues to the complex evolutionary history of plastid genomes in the green algal tree of life.</title>
        <authorList>
            <person name="McManus H.A."/>
            <person name="Fucikova K."/>
            <person name="Lewis P.O."/>
            <person name="Lewis L.A."/>
            <person name="Karol K.G."/>
        </authorList>
    </citation>
    <scope>NUCLEOTIDE SEQUENCE</scope>
</reference>
<keyword evidence="1" id="KW-0472">Membrane</keyword>
<evidence type="ECO:0000256" key="1">
    <source>
        <dbReference type="SAM" id="Phobius"/>
    </source>
</evidence>
<keyword evidence="2" id="KW-0934">Plastid</keyword>
<dbReference type="EMBL" id="MF276983">
    <property type="protein sequence ID" value="AWI68743.1"/>
    <property type="molecule type" value="Genomic_DNA"/>
</dbReference>
<keyword evidence="1" id="KW-1133">Transmembrane helix</keyword>
<keyword evidence="2" id="KW-0150">Chloroplast</keyword>
<evidence type="ECO:0000313" key="2">
    <source>
        <dbReference type="EMBL" id="AWI68743.1"/>
    </source>
</evidence>
<organism evidence="2">
    <name type="scientific">Pseudopediastrum boryanum</name>
    <name type="common">Green alga</name>
    <name type="synonym">Pediastrum boryanum</name>
    <dbReference type="NCBI Taxonomy" id="55410"/>
    <lineage>
        <taxon>Eukaryota</taxon>
        <taxon>Viridiplantae</taxon>
        <taxon>Chlorophyta</taxon>
        <taxon>core chlorophytes</taxon>
        <taxon>Chlorophyceae</taxon>
        <taxon>CS clade</taxon>
        <taxon>Sphaeropleales</taxon>
        <taxon>Hydrodictyaceae</taxon>
        <taxon>Pseudopediastrum</taxon>
    </lineage>
</organism>
<dbReference type="AlphaFoldDB" id="A0A2U8GJD3"/>
<name>A0A2U8GJD3_PSEBY</name>